<dbReference type="PANTHER" id="PTHR12918:SF1">
    <property type="entry name" value="CYSTEINE DIOXYGENASE TYPE 1"/>
    <property type="match status" value="1"/>
</dbReference>
<comment type="caution">
    <text evidence="7">The sequence shown here is derived from an EMBL/GenBank/DDBJ whole genome shotgun (WGS) entry which is preliminary data.</text>
</comment>
<dbReference type="InterPro" id="IPR010300">
    <property type="entry name" value="CDO_1"/>
</dbReference>
<dbReference type="Gene3D" id="2.60.120.10">
    <property type="entry name" value="Jelly Rolls"/>
    <property type="match status" value="1"/>
</dbReference>
<gene>
    <name evidence="7" type="ORF">NUM_49000</name>
</gene>
<dbReference type="GO" id="GO:0008198">
    <property type="term" value="F:ferrous iron binding"/>
    <property type="evidence" value="ECO:0007669"/>
    <property type="project" value="TreeGrafter"/>
</dbReference>
<proteinExistence type="inferred from homology"/>
<dbReference type="Pfam" id="PF05995">
    <property type="entry name" value="CDO_I"/>
    <property type="match status" value="1"/>
</dbReference>
<dbReference type="GO" id="GO:0016702">
    <property type="term" value="F:oxidoreductase activity, acting on single donors with incorporation of molecular oxygen, incorporation of two atoms of oxygen"/>
    <property type="evidence" value="ECO:0007669"/>
    <property type="project" value="InterPro"/>
</dbReference>
<comment type="similarity">
    <text evidence="1">Belongs to the cysteine dioxygenase family.</text>
</comment>
<evidence type="ECO:0000256" key="6">
    <source>
        <dbReference type="PIRSR" id="PIRSR610300-51"/>
    </source>
</evidence>
<dbReference type="RefSeq" id="WP_207127318.1">
    <property type="nucleotide sequence ID" value="NZ_BOPO01000101.1"/>
</dbReference>
<feature type="binding site" evidence="6">
    <location>
        <position position="59"/>
    </location>
    <ligand>
        <name>Fe cation</name>
        <dbReference type="ChEBI" id="CHEBI:24875"/>
        <note>catalytic</note>
    </ligand>
</feature>
<keyword evidence="3" id="KW-0223">Dioxygenase</keyword>
<dbReference type="CDD" id="cd10548">
    <property type="entry name" value="cupin_CDO"/>
    <property type="match status" value="1"/>
</dbReference>
<evidence type="ECO:0000313" key="8">
    <source>
        <dbReference type="Proteomes" id="UP000614996"/>
    </source>
</evidence>
<accession>A0A8J4EMK3</accession>
<dbReference type="PANTHER" id="PTHR12918">
    <property type="entry name" value="CYSTEINE DIOXYGENASE"/>
    <property type="match status" value="1"/>
</dbReference>
<dbReference type="InterPro" id="IPR014710">
    <property type="entry name" value="RmlC-like_jellyroll"/>
</dbReference>
<evidence type="ECO:0000256" key="4">
    <source>
        <dbReference type="ARBA" id="ARBA00023002"/>
    </source>
</evidence>
<feature type="binding site" evidence="6">
    <location>
        <position position="57"/>
    </location>
    <ligand>
        <name>Fe cation</name>
        <dbReference type="ChEBI" id="CHEBI:24875"/>
        <note>catalytic</note>
    </ligand>
</feature>
<evidence type="ECO:0000256" key="5">
    <source>
        <dbReference type="ARBA" id="ARBA00023004"/>
    </source>
</evidence>
<keyword evidence="5 6" id="KW-0408">Iron</keyword>
<sequence length="147" mass="16169">MTTTTGIDPAELARRYAAGDHTPVFDPRQRWYRRLHGTADHEAWLLTWLPGQGTDLHDHGGASGAFTVLSGTVAEDVVAPAGLTTVRWDVGAVRSFGPHHIHRVHNDGHEPVVTLHVYAPGLTAMSQYDYVDGQLRLLRTDQAGVDW</sequence>
<protein>
    <recommendedName>
        <fullName evidence="9">Cysteine dioxygenase</fullName>
    </recommendedName>
</protein>
<evidence type="ECO:0000313" key="7">
    <source>
        <dbReference type="EMBL" id="GIL29646.1"/>
    </source>
</evidence>
<evidence type="ECO:0000256" key="2">
    <source>
        <dbReference type="ARBA" id="ARBA00022723"/>
    </source>
</evidence>
<dbReference type="SUPFAM" id="SSF51182">
    <property type="entry name" value="RmlC-like cupins"/>
    <property type="match status" value="1"/>
</dbReference>
<dbReference type="EMBL" id="BOPO01000101">
    <property type="protein sequence ID" value="GIL29646.1"/>
    <property type="molecule type" value="Genomic_DNA"/>
</dbReference>
<keyword evidence="2 6" id="KW-0479">Metal-binding</keyword>
<evidence type="ECO:0000256" key="1">
    <source>
        <dbReference type="ARBA" id="ARBA00006622"/>
    </source>
</evidence>
<evidence type="ECO:0000256" key="3">
    <source>
        <dbReference type="ARBA" id="ARBA00022964"/>
    </source>
</evidence>
<dbReference type="InterPro" id="IPR011051">
    <property type="entry name" value="RmlC_Cupin_sf"/>
</dbReference>
<keyword evidence="8" id="KW-1185">Reference proteome</keyword>
<reference evidence="8" key="1">
    <citation type="journal article" date="2021" name="Int. J. Syst. Evol. Microbiol.">
        <title>Actinocatenispora comari sp. nov., an endophytic actinomycete isolated from aerial parts of Comarum salesowianum.</title>
        <authorList>
            <person name="Oyunbileg N."/>
            <person name="Iizaka Y."/>
            <person name="Hamada M."/>
            <person name="Davaapurev B.O."/>
            <person name="Fukumoto A."/>
            <person name="Tsetseg B."/>
            <person name="Kato F."/>
            <person name="Tamura T."/>
            <person name="Batkhuu J."/>
            <person name="Anzai Y."/>
        </authorList>
    </citation>
    <scope>NUCLEOTIDE SEQUENCE [LARGE SCALE GENOMIC DNA]</scope>
    <source>
        <strain evidence="8">NUM-2625</strain>
    </source>
</reference>
<evidence type="ECO:0008006" key="9">
    <source>
        <dbReference type="Google" id="ProtNLM"/>
    </source>
</evidence>
<dbReference type="Proteomes" id="UP000614996">
    <property type="component" value="Unassembled WGS sequence"/>
</dbReference>
<organism evidence="7 8">
    <name type="scientific">Actinocatenispora comari</name>
    <dbReference type="NCBI Taxonomy" id="2807577"/>
    <lineage>
        <taxon>Bacteria</taxon>
        <taxon>Bacillati</taxon>
        <taxon>Actinomycetota</taxon>
        <taxon>Actinomycetes</taxon>
        <taxon>Micromonosporales</taxon>
        <taxon>Micromonosporaceae</taxon>
        <taxon>Actinocatenispora</taxon>
    </lineage>
</organism>
<feature type="binding site" evidence="6">
    <location>
        <position position="102"/>
    </location>
    <ligand>
        <name>Fe cation</name>
        <dbReference type="ChEBI" id="CHEBI:24875"/>
        <note>catalytic</note>
    </ligand>
</feature>
<dbReference type="AlphaFoldDB" id="A0A8J4EMK3"/>
<name>A0A8J4EMK3_9ACTN</name>
<keyword evidence="4" id="KW-0560">Oxidoreductase</keyword>